<dbReference type="GO" id="GO:0016757">
    <property type="term" value="F:glycosyltransferase activity"/>
    <property type="evidence" value="ECO:0007669"/>
    <property type="project" value="InterPro"/>
</dbReference>
<sequence length="394" mass="45498">MRIAFVTFEYPPFIIGGAGIYAENLTKELAKLGHEVYVFTPSIENVKWMHHNEEIKNLQIINVKINNKLSLRALQFWIQVPKYIKRIEKKKKFDIVHFNSMSYWSLKNKLVKAPHVITIHHVVRNAIQTNNFGFIFRIRSISGENNFIIPFIEERCVKNADRIIAVSNFTKNQLIKTYSITSNKIKVIYNGINWNQFVFTEDDFVKLKEQYNIPNTPIILFVGRVDDPRKGLDFLLKSFKNVLKKINATLLVVGKEQDGTARKLTESLGISKSVIFTGFIDEMTLKKCYKLCDVYVCPSRLEGFGLTILEAMTLGKPIIATRTGAIPEITPNGILVNVDDIEGLSNSIYEILQDKKQAERLGEQNIKYVKERFSWKKTAKKTEQLYKQLIDIHF</sequence>
<dbReference type="Pfam" id="PF13439">
    <property type="entry name" value="Glyco_transf_4"/>
    <property type="match status" value="1"/>
</dbReference>
<evidence type="ECO:0000313" key="3">
    <source>
        <dbReference type="EMBL" id="UJG41539.1"/>
    </source>
</evidence>
<dbReference type="PANTHER" id="PTHR45947">
    <property type="entry name" value="SULFOQUINOVOSYL TRANSFERASE SQD2"/>
    <property type="match status" value="1"/>
</dbReference>
<dbReference type="Proteomes" id="UP001201020">
    <property type="component" value="Chromosome"/>
</dbReference>
<accession>A0A9Y1BNL3</accession>
<dbReference type="Gene3D" id="3.40.50.2000">
    <property type="entry name" value="Glycogen Phosphorylase B"/>
    <property type="match status" value="2"/>
</dbReference>
<protein>
    <submittedName>
        <fullName evidence="3">Glycosyltransferase family 4 protein</fullName>
    </submittedName>
</protein>
<feature type="domain" description="Glycosyl transferase family 1" evidence="1">
    <location>
        <begin position="207"/>
        <end position="367"/>
    </location>
</feature>
<dbReference type="SUPFAM" id="SSF53756">
    <property type="entry name" value="UDP-Glycosyltransferase/glycogen phosphorylase"/>
    <property type="match status" value="1"/>
</dbReference>
<organism evidence="3">
    <name type="scientific">Candidatus Heimdallarchaeum aukensis</name>
    <dbReference type="NCBI Taxonomy" id="2876573"/>
    <lineage>
        <taxon>Archaea</taxon>
        <taxon>Promethearchaeati</taxon>
        <taxon>Candidatus Heimdallarchaeota</taxon>
        <taxon>Candidatus Heimdallarchaeia (ex Rinke et al. 2021) (nom. nud.)</taxon>
        <taxon>Candidatus Heimdallarchaeales</taxon>
        <taxon>Candidatus Heimdallarchaeaceae</taxon>
        <taxon>Candidatus Heimdallarchaeum</taxon>
    </lineage>
</organism>
<dbReference type="PANTHER" id="PTHR45947:SF3">
    <property type="entry name" value="SULFOQUINOVOSYL TRANSFERASE SQD2"/>
    <property type="match status" value="1"/>
</dbReference>
<proteinExistence type="predicted"/>
<dbReference type="InterPro" id="IPR028098">
    <property type="entry name" value="Glyco_trans_4-like_N"/>
</dbReference>
<dbReference type="CDD" id="cd03801">
    <property type="entry name" value="GT4_PimA-like"/>
    <property type="match status" value="1"/>
</dbReference>
<gene>
    <name evidence="3" type="ORF">K9W45_03510</name>
</gene>
<dbReference type="InterPro" id="IPR001296">
    <property type="entry name" value="Glyco_trans_1"/>
</dbReference>
<reference evidence="3" key="1">
    <citation type="journal article" date="2022" name="Nat. Microbiol.">
        <title>Unique mobile elements and scalable gene flow at the prokaryote-eukaryote boundary revealed by circularized Asgard archaea genomes.</title>
        <authorList>
            <person name="Wu F."/>
            <person name="Speth D.R."/>
            <person name="Philosof A."/>
            <person name="Cremiere A."/>
            <person name="Narayanan A."/>
            <person name="Barco R.A."/>
            <person name="Connon S.A."/>
            <person name="Amend J.P."/>
            <person name="Antoshechkin I.A."/>
            <person name="Orphan V.J."/>
        </authorList>
    </citation>
    <scope>NUCLEOTIDE SEQUENCE</scope>
    <source>
        <strain evidence="3">PM71</strain>
    </source>
</reference>
<evidence type="ECO:0000259" key="2">
    <source>
        <dbReference type="Pfam" id="PF13439"/>
    </source>
</evidence>
<dbReference type="AlphaFoldDB" id="A0A9Y1BNL3"/>
<name>A0A9Y1BNL3_9ARCH</name>
<dbReference type="Pfam" id="PF00534">
    <property type="entry name" value="Glycos_transf_1"/>
    <property type="match status" value="1"/>
</dbReference>
<dbReference type="InterPro" id="IPR050194">
    <property type="entry name" value="Glycosyltransferase_grp1"/>
</dbReference>
<evidence type="ECO:0000259" key="1">
    <source>
        <dbReference type="Pfam" id="PF00534"/>
    </source>
</evidence>
<dbReference type="EMBL" id="CP084166">
    <property type="protein sequence ID" value="UJG41539.1"/>
    <property type="molecule type" value="Genomic_DNA"/>
</dbReference>
<feature type="domain" description="Glycosyltransferase subfamily 4-like N-terminal" evidence="2">
    <location>
        <begin position="15"/>
        <end position="193"/>
    </location>
</feature>